<dbReference type="InterPro" id="IPR020007">
    <property type="entry name" value="NeuB/NeuA"/>
</dbReference>
<dbReference type="InterPro" id="IPR013132">
    <property type="entry name" value="PseI/NeuA/B-like_N"/>
</dbReference>
<dbReference type="Gene3D" id="3.90.1210.10">
    <property type="entry name" value="Antifreeze-like/N-acetylneuraminic acid synthase C-terminal domain"/>
    <property type="match status" value="1"/>
</dbReference>
<protein>
    <submittedName>
        <fullName evidence="2">N-acetylneuraminate synthase</fullName>
    </submittedName>
</protein>
<dbReference type="PROSITE" id="PS50844">
    <property type="entry name" value="AFP_LIKE"/>
    <property type="match status" value="1"/>
</dbReference>
<dbReference type="NCBIfam" id="TIGR03569">
    <property type="entry name" value="NeuB_NnaB"/>
    <property type="match status" value="1"/>
</dbReference>
<dbReference type="Proteomes" id="UP000073816">
    <property type="component" value="Chromosome"/>
</dbReference>
<keyword evidence="3" id="KW-1185">Reference proteome</keyword>
<dbReference type="CDD" id="cd00945">
    <property type="entry name" value="Aldolase_Class_I"/>
    <property type="match status" value="1"/>
</dbReference>
<dbReference type="InterPro" id="IPR006190">
    <property type="entry name" value="SAF_AFP_Neu5Ac"/>
</dbReference>
<dbReference type="SUPFAM" id="SSF51269">
    <property type="entry name" value="AFP III-like domain"/>
    <property type="match status" value="1"/>
</dbReference>
<dbReference type="InterPro" id="IPR013785">
    <property type="entry name" value="Aldolase_TIM"/>
</dbReference>
<dbReference type="CDD" id="cd11615">
    <property type="entry name" value="SAF_NeuB_like"/>
    <property type="match status" value="1"/>
</dbReference>
<sequence>MSSKHVMVIAEAGVNHNGDIIKALELIDVAAEAGADFVKFQTFKAEKIVNPTAQKAVYQRNNMKDDEDTQFGMLKKLEMGEDWYPILIGRCKEKGINFLSTGFDSESIDFLNTLEIPFYKIPSGEITNKPYLQHIARKGKDIILSTGMATLNEVKAAMDAIIQEGIKKERITVLHCNTEYPTPMEDVNLLAMNLMANELGVKVGYSDHTLGIEVPVAAVALGACVIEKHFTLDRNLPGPDHAASLEPEELKAMVQGIRNIEKAIAGSGIKEPSPSEKKNIAIARKSLHLNRDLKKGEVISKDYLIALRPGDGISPMEIDEVLGKELLFDLKKGSKLLIEHLR</sequence>
<evidence type="ECO:0000259" key="1">
    <source>
        <dbReference type="PROSITE" id="PS50844"/>
    </source>
</evidence>
<feature type="domain" description="AFP-like" evidence="1">
    <location>
        <begin position="286"/>
        <end position="342"/>
    </location>
</feature>
<dbReference type="InterPro" id="IPR013974">
    <property type="entry name" value="SAF"/>
</dbReference>
<gene>
    <name evidence="2" type="ORF">AO498_13850</name>
</gene>
<reference evidence="2 3" key="2">
    <citation type="journal article" date="2016" name="Genome Announc.">
        <title>Complete Genome Sequence of Algoriphagus sp. Strain M8-2, Isolated from a Brackish Lake.</title>
        <authorList>
            <person name="Muraguchi Y."/>
            <person name="Kushimoto K."/>
            <person name="Ohtsubo Y."/>
            <person name="Suzuki T."/>
            <person name="Dohra H."/>
            <person name="Kimbara K."/>
            <person name="Shintani M."/>
        </authorList>
    </citation>
    <scope>NUCLEOTIDE SEQUENCE [LARGE SCALE GENOMIC DNA]</scope>
    <source>
        <strain evidence="2 3">M8-2</strain>
    </source>
</reference>
<dbReference type="Gene3D" id="3.20.20.70">
    <property type="entry name" value="Aldolase class I"/>
    <property type="match status" value="1"/>
</dbReference>
<reference evidence="3" key="1">
    <citation type="submission" date="2015-09" db="EMBL/GenBank/DDBJ databases">
        <title>Complete sequence of Algoriphagus sp. M8-2.</title>
        <authorList>
            <person name="Shintani M."/>
        </authorList>
    </citation>
    <scope>NUCLEOTIDE SEQUENCE [LARGE SCALE GENOMIC DNA]</scope>
    <source>
        <strain evidence="3">M8-2</strain>
    </source>
</reference>
<accession>A0A142EQX3</accession>
<dbReference type="GO" id="GO:0047444">
    <property type="term" value="F:N-acylneuraminate-9-phosphate synthase activity"/>
    <property type="evidence" value="ECO:0007669"/>
    <property type="project" value="TreeGrafter"/>
</dbReference>
<dbReference type="Pfam" id="PF03102">
    <property type="entry name" value="NeuB"/>
    <property type="match status" value="1"/>
</dbReference>
<dbReference type="STRING" id="1727163.AO498_13850"/>
<dbReference type="AlphaFoldDB" id="A0A142EQX3"/>
<organism evidence="2 3">
    <name type="scientific">Algoriphagus sanaruensis</name>
    <dbReference type="NCBI Taxonomy" id="1727163"/>
    <lineage>
        <taxon>Bacteria</taxon>
        <taxon>Pseudomonadati</taxon>
        <taxon>Bacteroidota</taxon>
        <taxon>Cytophagia</taxon>
        <taxon>Cytophagales</taxon>
        <taxon>Cyclobacteriaceae</taxon>
        <taxon>Algoriphagus</taxon>
    </lineage>
</organism>
<dbReference type="SUPFAM" id="SSF51569">
    <property type="entry name" value="Aldolase"/>
    <property type="match status" value="1"/>
</dbReference>
<name>A0A142EQX3_9BACT</name>
<dbReference type="PANTHER" id="PTHR42966">
    <property type="entry name" value="N-ACETYLNEURAMINATE SYNTHASE"/>
    <property type="match status" value="1"/>
</dbReference>
<dbReference type="InterPro" id="IPR057736">
    <property type="entry name" value="SAF_PseI/NeuA/NeuB"/>
</dbReference>
<dbReference type="PATRIC" id="fig|1727163.4.peg.2902"/>
<dbReference type="OrthoDB" id="9814210at2"/>
<proteinExistence type="predicted"/>
<dbReference type="EMBL" id="CP012836">
    <property type="protein sequence ID" value="AMQ57528.1"/>
    <property type="molecule type" value="Genomic_DNA"/>
</dbReference>
<evidence type="ECO:0000313" key="3">
    <source>
        <dbReference type="Proteomes" id="UP000073816"/>
    </source>
</evidence>
<dbReference type="PANTHER" id="PTHR42966:SF1">
    <property type="entry name" value="SIALIC ACID SYNTHASE"/>
    <property type="match status" value="1"/>
</dbReference>
<evidence type="ECO:0000313" key="2">
    <source>
        <dbReference type="EMBL" id="AMQ57528.1"/>
    </source>
</evidence>
<dbReference type="RefSeq" id="WP_067548871.1">
    <property type="nucleotide sequence ID" value="NZ_CP012836.1"/>
</dbReference>
<dbReference type="GO" id="GO:0016051">
    <property type="term" value="P:carbohydrate biosynthetic process"/>
    <property type="evidence" value="ECO:0007669"/>
    <property type="project" value="InterPro"/>
</dbReference>
<dbReference type="Pfam" id="PF08666">
    <property type="entry name" value="SAF"/>
    <property type="match status" value="1"/>
</dbReference>
<dbReference type="KEGG" id="alm:AO498_13850"/>
<dbReference type="SMART" id="SM00858">
    <property type="entry name" value="SAF"/>
    <property type="match status" value="1"/>
</dbReference>
<dbReference type="InterPro" id="IPR051690">
    <property type="entry name" value="PseI-like"/>
</dbReference>
<dbReference type="InterPro" id="IPR036732">
    <property type="entry name" value="AFP_Neu5c_C_sf"/>
</dbReference>